<dbReference type="AlphaFoldDB" id="A0A392VGV1"/>
<protein>
    <submittedName>
        <fullName evidence="2">Uncharacterized protein</fullName>
    </submittedName>
</protein>
<evidence type="ECO:0000313" key="2">
    <source>
        <dbReference type="EMBL" id="MCI86693.1"/>
    </source>
</evidence>
<reference evidence="2 3" key="1">
    <citation type="journal article" date="2018" name="Front. Plant Sci.">
        <title>Red Clover (Trifolium pratense) and Zigzag Clover (T. medium) - A Picture of Genomic Similarities and Differences.</title>
        <authorList>
            <person name="Dluhosova J."/>
            <person name="Istvanek J."/>
            <person name="Nedelnik J."/>
            <person name="Repkova J."/>
        </authorList>
    </citation>
    <scope>NUCLEOTIDE SEQUENCE [LARGE SCALE GENOMIC DNA]</scope>
    <source>
        <strain evidence="3">cv. 10/8</strain>
        <tissue evidence="2">Leaf</tissue>
    </source>
</reference>
<proteinExistence type="predicted"/>
<dbReference type="EMBL" id="LXQA011147380">
    <property type="protein sequence ID" value="MCI86693.1"/>
    <property type="molecule type" value="Genomic_DNA"/>
</dbReference>
<organism evidence="2 3">
    <name type="scientific">Trifolium medium</name>
    <dbReference type="NCBI Taxonomy" id="97028"/>
    <lineage>
        <taxon>Eukaryota</taxon>
        <taxon>Viridiplantae</taxon>
        <taxon>Streptophyta</taxon>
        <taxon>Embryophyta</taxon>
        <taxon>Tracheophyta</taxon>
        <taxon>Spermatophyta</taxon>
        <taxon>Magnoliopsida</taxon>
        <taxon>eudicotyledons</taxon>
        <taxon>Gunneridae</taxon>
        <taxon>Pentapetalae</taxon>
        <taxon>rosids</taxon>
        <taxon>fabids</taxon>
        <taxon>Fabales</taxon>
        <taxon>Fabaceae</taxon>
        <taxon>Papilionoideae</taxon>
        <taxon>50 kb inversion clade</taxon>
        <taxon>NPAAA clade</taxon>
        <taxon>Hologalegina</taxon>
        <taxon>IRL clade</taxon>
        <taxon>Trifolieae</taxon>
        <taxon>Trifolium</taxon>
    </lineage>
</organism>
<evidence type="ECO:0000256" key="1">
    <source>
        <dbReference type="SAM" id="MobiDB-lite"/>
    </source>
</evidence>
<feature type="region of interest" description="Disordered" evidence="1">
    <location>
        <begin position="1"/>
        <end position="23"/>
    </location>
</feature>
<dbReference type="Proteomes" id="UP000265520">
    <property type="component" value="Unassembled WGS sequence"/>
</dbReference>
<feature type="non-terminal residue" evidence="2">
    <location>
        <position position="1"/>
    </location>
</feature>
<evidence type="ECO:0000313" key="3">
    <source>
        <dbReference type="Proteomes" id="UP000265520"/>
    </source>
</evidence>
<comment type="caution">
    <text evidence="2">The sequence shown here is derived from an EMBL/GenBank/DDBJ whole genome shotgun (WGS) entry which is preliminary data.</text>
</comment>
<name>A0A392VGV1_9FABA</name>
<accession>A0A392VGV1</accession>
<keyword evidence="3" id="KW-1185">Reference proteome</keyword>
<sequence length="23" mass="2353">RNGGGDGEGLEEMMNGSALKQMA</sequence>